<dbReference type="eggNOG" id="COG3210">
    <property type="taxonomic scope" value="Bacteria"/>
</dbReference>
<comment type="caution">
    <text evidence="1">The sequence shown here is derived from an EMBL/GenBank/DDBJ whole genome shotgun (WGS) entry which is preliminary data.</text>
</comment>
<sequence>MKDKPYPFIKNRYYKGKLLRTEDFECEQNYHVHKLNMQNALFYGEGIVCGLDIQKINQQRLLIRNGVCINQQGEFIYVPYDIDISIEEIEGYETLLDSRAYLYIHYHEKDEDLVYASMSEHEDHLENNFIQETFHLSLESNDYHQNDTLFSECILYQDEELSIIQRIPLYLNYDDQFQIEVILRNNTLHKHSISFEYNLESLEIKDQTTYKDIHIYGQVQNLEKEKHLFYPIFIQKTCGGTQHAHMTLLKNNAWIMVDGQQFSLNVTYEASLHIVENIKTYFQKKLQCQSLNALTESHLQQRVVLGCIEIMRTKEDVQIISIDQSFVHRFMTERIRHIEQNIRDAYHLQEKPKILETVQPEISQTISLSDYISTGTLEIEVPEYGRHQLPIITKAIPYQLEGSVMIVWSIEEREHFRNAKVNQYYFGDAYLFPQLEQYNYEIGCRVKESMQSFKIAVRAKKGTPKSTLKLRWYAIKTSDLSQEETVLLPRFKMSPEFVILKPGQTQYFRLEFAEEKYKELCQFVVETPQGGTIDEDGKYMAPVTKGIYKINAIGNESQHVAYAMVVVKGT</sequence>
<evidence type="ECO:0000313" key="2">
    <source>
        <dbReference type="Proteomes" id="UP000003157"/>
    </source>
</evidence>
<dbReference type="RefSeq" id="WP_008788465.1">
    <property type="nucleotide sequence ID" value="NZ_AKCB01000002.1"/>
</dbReference>
<dbReference type="HOGENOM" id="CLU_462878_0_0_9"/>
<dbReference type="OrthoDB" id="1982228at2"/>
<proteinExistence type="predicted"/>
<dbReference type="STRING" id="100884.GCA_000269565_03193"/>
<dbReference type="Proteomes" id="UP000003157">
    <property type="component" value="Unassembled WGS sequence"/>
</dbReference>
<organism evidence="1 2">
    <name type="scientific">Coprobacillus cateniformis</name>
    <dbReference type="NCBI Taxonomy" id="100884"/>
    <lineage>
        <taxon>Bacteria</taxon>
        <taxon>Bacillati</taxon>
        <taxon>Bacillota</taxon>
        <taxon>Erysipelotrichia</taxon>
        <taxon>Erysipelotrichales</taxon>
        <taxon>Coprobacillaceae</taxon>
        <taxon>Coprobacillus</taxon>
    </lineage>
</organism>
<accession>E7G9B1</accession>
<evidence type="ECO:0000313" key="1">
    <source>
        <dbReference type="EMBL" id="EFW05401.1"/>
    </source>
</evidence>
<reference evidence="1 2" key="1">
    <citation type="submission" date="2010-12" db="EMBL/GenBank/DDBJ databases">
        <title>The Genome Sequence of Coprobacillus sp. strain 29_1.</title>
        <authorList>
            <consortium name="The Broad Institute Genome Sequencing Platform"/>
            <person name="Earl A."/>
            <person name="Ward D."/>
            <person name="Feldgarden M."/>
            <person name="Gevers D."/>
            <person name="Daigneault M."/>
            <person name="Sibley C.D."/>
            <person name="White A."/>
            <person name="Strauss J."/>
            <person name="Allen-Vercoe E."/>
            <person name="Young S.K."/>
            <person name="Zeng Q."/>
            <person name="Gargeya S."/>
            <person name="Fitzgerald M."/>
            <person name="Haas B."/>
            <person name="Abouelleil A."/>
            <person name="Alvarado L."/>
            <person name="Arachchi H.M."/>
            <person name="Berlin A."/>
            <person name="Brown A."/>
            <person name="Chapman S.B."/>
            <person name="Chen Z."/>
            <person name="Dunbar C."/>
            <person name="Freedman E."/>
            <person name="Gearin G."/>
            <person name="Gellesch M."/>
            <person name="Goldberg J."/>
            <person name="Griggs A."/>
            <person name="Gujja S."/>
            <person name="Heilman E."/>
            <person name="Heiman D."/>
            <person name="Howarth C."/>
            <person name="Larson L."/>
            <person name="Lui A."/>
            <person name="MacDonald P.J.P."/>
            <person name="Mehta T."/>
            <person name="Montmayeur A."/>
            <person name="Murphy C."/>
            <person name="Neiman D."/>
            <person name="Pearson M."/>
            <person name="Priest M."/>
            <person name="Roberts A."/>
            <person name="Saif S."/>
            <person name="Shea T."/>
            <person name="Shenoy N."/>
            <person name="Sisk P."/>
            <person name="Stolte C."/>
            <person name="Sykes S."/>
            <person name="White J."/>
            <person name="Yandava C."/>
            <person name="Nusbaum C."/>
            <person name="Birren B."/>
        </authorList>
    </citation>
    <scope>NUCLEOTIDE SEQUENCE [LARGE SCALE GENOMIC DNA]</scope>
    <source>
        <strain evidence="1 2">29_1</strain>
    </source>
</reference>
<gene>
    <name evidence="1" type="ORF">HMPREF9488_01349</name>
</gene>
<dbReference type="EMBL" id="ADKX01000024">
    <property type="protein sequence ID" value="EFW05401.1"/>
    <property type="molecule type" value="Genomic_DNA"/>
</dbReference>
<protein>
    <submittedName>
        <fullName evidence="1">Uncharacterized protein</fullName>
    </submittedName>
</protein>
<dbReference type="GeneID" id="78230981"/>
<dbReference type="AlphaFoldDB" id="E7G9B1"/>
<name>E7G9B1_9FIRM</name>
<keyword evidence="2" id="KW-1185">Reference proteome</keyword>